<sequence length="56" mass="6257">MIPLYCRFFLGEVLSSFVLQIECSFVGSNSVACGNSLFMKTKVGLRIFYPSPNLTM</sequence>
<keyword evidence="1" id="KW-0732">Signal</keyword>
<organism evidence="2">
    <name type="scientific">Rhizophora mucronata</name>
    <name type="common">Asiatic mangrove</name>
    <dbReference type="NCBI Taxonomy" id="61149"/>
    <lineage>
        <taxon>Eukaryota</taxon>
        <taxon>Viridiplantae</taxon>
        <taxon>Streptophyta</taxon>
        <taxon>Embryophyta</taxon>
        <taxon>Tracheophyta</taxon>
        <taxon>Spermatophyta</taxon>
        <taxon>Magnoliopsida</taxon>
        <taxon>eudicotyledons</taxon>
        <taxon>Gunneridae</taxon>
        <taxon>Pentapetalae</taxon>
        <taxon>rosids</taxon>
        <taxon>fabids</taxon>
        <taxon>Malpighiales</taxon>
        <taxon>Rhizophoraceae</taxon>
        <taxon>Rhizophora</taxon>
    </lineage>
</organism>
<dbReference type="EMBL" id="GGEC01059186">
    <property type="protein sequence ID" value="MBX39670.1"/>
    <property type="molecule type" value="Transcribed_RNA"/>
</dbReference>
<dbReference type="AlphaFoldDB" id="A0A2P2NB79"/>
<feature type="chain" id="PRO_5015133355" evidence="1">
    <location>
        <begin position="16"/>
        <end position="56"/>
    </location>
</feature>
<name>A0A2P2NB79_RHIMU</name>
<proteinExistence type="predicted"/>
<reference evidence="2" key="1">
    <citation type="submission" date="2018-02" db="EMBL/GenBank/DDBJ databases">
        <title>Rhizophora mucronata_Transcriptome.</title>
        <authorList>
            <person name="Meera S.P."/>
            <person name="Sreeshan A."/>
            <person name="Augustine A."/>
        </authorList>
    </citation>
    <scope>NUCLEOTIDE SEQUENCE</scope>
    <source>
        <tissue evidence="2">Leaf</tissue>
    </source>
</reference>
<accession>A0A2P2NB79</accession>
<evidence type="ECO:0000313" key="2">
    <source>
        <dbReference type="EMBL" id="MBX39670.1"/>
    </source>
</evidence>
<evidence type="ECO:0000256" key="1">
    <source>
        <dbReference type="SAM" id="SignalP"/>
    </source>
</evidence>
<protein>
    <submittedName>
        <fullName evidence="2">Uncharacterized protein</fullName>
    </submittedName>
</protein>
<feature type="signal peptide" evidence="1">
    <location>
        <begin position="1"/>
        <end position="15"/>
    </location>
</feature>